<feature type="transmembrane region" description="Helical" evidence="1">
    <location>
        <begin position="87"/>
        <end position="108"/>
    </location>
</feature>
<gene>
    <name evidence="2" type="ORF">KOR34_39110</name>
</gene>
<feature type="transmembrane region" description="Helical" evidence="1">
    <location>
        <begin position="241"/>
        <end position="263"/>
    </location>
</feature>
<evidence type="ECO:0000313" key="2">
    <source>
        <dbReference type="EMBL" id="TWT34075.1"/>
    </source>
</evidence>
<dbReference type="AlphaFoldDB" id="A0A5C5V8I5"/>
<feature type="transmembrane region" description="Helical" evidence="1">
    <location>
        <begin position="33"/>
        <end position="49"/>
    </location>
</feature>
<feature type="transmembrane region" description="Helical" evidence="1">
    <location>
        <begin position="6"/>
        <end position="26"/>
    </location>
</feature>
<accession>A0A5C5V8I5</accession>
<evidence type="ECO:0000256" key="1">
    <source>
        <dbReference type="SAM" id="Phobius"/>
    </source>
</evidence>
<feature type="transmembrane region" description="Helical" evidence="1">
    <location>
        <begin position="120"/>
        <end position="140"/>
    </location>
</feature>
<comment type="caution">
    <text evidence="2">The sequence shown here is derived from an EMBL/GenBank/DDBJ whole genome shotgun (WGS) entry which is preliminary data.</text>
</comment>
<keyword evidence="1" id="KW-0812">Transmembrane</keyword>
<keyword evidence="1" id="KW-1133">Transmembrane helix</keyword>
<proteinExistence type="predicted"/>
<sequence length="500" mass="55388">MVSMTYTLGVLLATTLGCVGLVALWAAGAGRWAMLRWLAFLAIIAPPLAVEADEVFVGCYVLGATVGAGVWLGRWWFHRADADPRPLWAFSMGGLLTLTAAVAVAAAMGARLEFTHYQAWGDFALIGLVGGLCTLVGAWMAVEGWSTPLRRTLLGCLAALLLSLTLVQLDEFTTSLRHGVWPQPQFQVFLSPERYEPGSERYLRAVWTPVCIAVTLLTAAAVGLARAAQRPVAPRNRHAKLALLAVIAAIVAPPVWVGAQWLLPWRSTPPPVAFEPPPSDLPVEALHPLMVLQTQVDDARGGTQHDYVNSMKGLYPQLEALYPLRATLPVEDLARVSKRLRAIEGGIQPYDSYRWQSIIDVHQRTNWHRRLREILCRWDRHHSVVDVAFQESYYADSRAMLRLFQVEFALHAYQAEHGEWPEGIAELVPNLLPEAPIDPCSPVGDPLRYRRTADGYLLYSVGDNGRDDAGKPPKRVRRWVGWPHQAGDITLPSWFDAGEE</sequence>
<reference evidence="2 3" key="1">
    <citation type="submission" date="2019-02" db="EMBL/GenBank/DDBJ databases">
        <title>Deep-cultivation of Planctomycetes and their phenomic and genomic characterization uncovers novel biology.</title>
        <authorList>
            <person name="Wiegand S."/>
            <person name="Jogler M."/>
            <person name="Boedeker C."/>
            <person name="Pinto D."/>
            <person name="Vollmers J."/>
            <person name="Rivas-Marin E."/>
            <person name="Kohn T."/>
            <person name="Peeters S.H."/>
            <person name="Heuer A."/>
            <person name="Rast P."/>
            <person name="Oberbeckmann S."/>
            <person name="Bunk B."/>
            <person name="Jeske O."/>
            <person name="Meyerdierks A."/>
            <person name="Storesund J.E."/>
            <person name="Kallscheuer N."/>
            <person name="Luecker S."/>
            <person name="Lage O.M."/>
            <person name="Pohl T."/>
            <person name="Merkel B.J."/>
            <person name="Hornburger P."/>
            <person name="Mueller R.-W."/>
            <person name="Bruemmer F."/>
            <person name="Labrenz M."/>
            <person name="Spormann A.M."/>
            <person name="Op Den Camp H."/>
            <person name="Overmann J."/>
            <person name="Amann R."/>
            <person name="Jetten M.S.M."/>
            <person name="Mascher T."/>
            <person name="Medema M.H."/>
            <person name="Devos D.P."/>
            <person name="Kaster A.-K."/>
            <person name="Ovreas L."/>
            <person name="Rohde M."/>
            <person name="Galperin M.Y."/>
            <person name="Jogler C."/>
        </authorList>
    </citation>
    <scope>NUCLEOTIDE SEQUENCE [LARGE SCALE GENOMIC DNA]</scope>
    <source>
        <strain evidence="2 3">KOR34</strain>
    </source>
</reference>
<keyword evidence="3" id="KW-1185">Reference proteome</keyword>
<protein>
    <submittedName>
        <fullName evidence="2">Uncharacterized protein</fullName>
    </submittedName>
</protein>
<dbReference type="Proteomes" id="UP000316714">
    <property type="component" value="Unassembled WGS sequence"/>
</dbReference>
<evidence type="ECO:0000313" key="3">
    <source>
        <dbReference type="Proteomes" id="UP000316714"/>
    </source>
</evidence>
<dbReference type="EMBL" id="SIHJ01000002">
    <property type="protein sequence ID" value="TWT34075.1"/>
    <property type="molecule type" value="Genomic_DNA"/>
</dbReference>
<feature type="transmembrane region" description="Helical" evidence="1">
    <location>
        <begin position="206"/>
        <end position="229"/>
    </location>
</feature>
<feature type="transmembrane region" description="Helical" evidence="1">
    <location>
        <begin position="55"/>
        <end position="75"/>
    </location>
</feature>
<keyword evidence="1" id="KW-0472">Membrane</keyword>
<feature type="transmembrane region" description="Helical" evidence="1">
    <location>
        <begin position="152"/>
        <end position="169"/>
    </location>
</feature>
<name>A0A5C5V8I5_9BACT</name>
<organism evidence="2 3">
    <name type="scientific">Posidoniimonas corsicana</name>
    <dbReference type="NCBI Taxonomy" id="1938618"/>
    <lineage>
        <taxon>Bacteria</taxon>
        <taxon>Pseudomonadati</taxon>
        <taxon>Planctomycetota</taxon>
        <taxon>Planctomycetia</taxon>
        <taxon>Pirellulales</taxon>
        <taxon>Lacipirellulaceae</taxon>
        <taxon>Posidoniimonas</taxon>
    </lineage>
</organism>